<dbReference type="GO" id="GO:0005829">
    <property type="term" value="C:cytosol"/>
    <property type="evidence" value="ECO:0007669"/>
    <property type="project" value="TreeGrafter"/>
</dbReference>
<evidence type="ECO:0000256" key="3">
    <source>
        <dbReference type="HAMAP-Rule" id="MF_01077"/>
    </source>
</evidence>
<dbReference type="InterPro" id="IPR028998">
    <property type="entry name" value="RimP_C"/>
</dbReference>
<evidence type="ECO:0000313" key="6">
    <source>
        <dbReference type="EMBL" id="MBB4014872.1"/>
    </source>
</evidence>
<dbReference type="SUPFAM" id="SSF75420">
    <property type="entry name" value="YhbC-like, N-terminal domain"/>
    <property type="match status" value="1"/>
</dbReference>
<comment type="caution">
    <text evidence="6">The sequence shown here is derived from an EMBL/GenBank/DDBJ whole genome shotgun (WGS) entry which is preliminary data.</text>
</comment>
<dbReference type="PANTHER" id="PTHR33867">
    <property type="entry name" value="RIBOSOME MATURATION FACTOR RIMP"/>
    <property type="match status" value="1"/>
</dbReference>
<comment type="subcellular location">
    <subcellularLocation>
        <location evidence="3">Cytoplasm</location>
    </subcellularLocation>
</comment>
<name>A0A840BT75_9RHOO</name>
<dbReference type="GO" id="GO:0000028">
    <property type="term" value="P:ribosomal small subunit assembly"/>
    <property type="evidence" value="ECO:0007669"/>
    <property type="project" value="TreeGrafter"/>
</dbReference>
<dbReference type="Gene3D" id="2.30.30.180">
    <property type="entry name" value="Ribosome maturation factor RimP, C-terminal domain"/>
    <property type="match status" value="1"/>
</dbReference>
<protein>
    <recommendedName>
        <fullName evidence="3">Ribosome maturation factor RimP</fullName>
    </recommendedName>
</protein>
<sequence length="142" mass="15988">MDLKQLIEKTAEGLGFEVIDIESSPRGRLLRVFIDKPDGIDVDDCATVSNQLTRLFEVENIDYDRLEVSSPGLDRPLTKLAHFERFVGEQVQMRVRIPVGNQRNFTGALHGVEGDTVVLATATGEQRFAFDDIERARIVPKF</sequence>
<reference evidence="6 7" key="1">
    <citation type="submission" date="2020-08" db="EMBL/GenBank/DDBJ databases">
        <title>Genomic Encyclopedia of Type Strains, Phase IV (KMG-IV): sequencing the most valuable type-strain genomes for metagenomic binning, comparative biology and taxonomic classification.</title>
        <authorList>
            <person name="Goeker M."/>
        </authorList>
    </citation>
    <scope>NUCLEOTIDE SEQUENCE [LARGE SCALE GENOMIC DNA]</scope>
    <source>
        <strain evidence="6 7">DSM 106739</strain>
    </source>
</reference>
<dbReference type="PANTHER" id="PTHR33867:SF1">
    <property type="entry name" value="RIBOSOME MATURATION FACTOR RIMP"/>
    <property type="match status" value="1"/>
</dbReference>
<gene>
    <name evidence="3" type="primary">rimP</name>
    <name evidence="6" type="ORF">GGR36_004229</name>
</gene>
<evidence type="ECO:0000256" key="2">
    <source>
        <dbReference type="ARBA" id="ARBA00022517"/>
    </source>
</evidence>
<comment type="similarity">
    <text evidence="3">Belongs to the RimP family.</text>
</comment>
<evidence type="ECO:0000259" key="4">
    <source>
        <dbReference type="Pfam" id="PF02576"/>
    </source>
</evidence>
<comment type="function">
    <text evidence="3">Required for maturation of 30S ribosomal subunits.</text>
</comment>
<dbReference type="NCBIfam" id="NF000929">
    <property type="entry name" value="PRK00092.2-1"/>
    <property type="match status" value="1"/>
</dbReference>
<dbReference type="InterPro" id="IPR036847">
    <property type="entry name" value="RimP_C_sf"/>
</dbReference>
<evidence type="ECO:0000259" key="5">
    <source>
        <dbReference type="Pfam" id="PF17384"/>
    </source>
</evidence>
<accession>A0A840BT75</accession>
<feature type="domain" description="Ribosome maturation factor RimP C-terminal" evidence="5">
    <location>
        <begin position="77"/>
        <end position="142"/>
    </location>
</feature>
<evidence type="ECO:0000313" key="7">
    <source>
        <dbReference type="Proteomes" id="UP000561045"/>
    </source>
</evidence>
<dbReference type="Proteomes" id="UP000561045">
    <property type="component" value="Unassembled WGS sequence"/>
</dbReference>
<dbReference type="RefSeq" id="WP_183638290.1">
    <property type="nucleotide sequence ID" value="NZ_BAABLE010000024.1"/>
</dbReference>
<dbReference type="EMBL" id="JACIET010000004">
    <property type="protein sequence ID" value="MBB4014872.1"/>
    <property type="molecule type" value="Genomic_DNA"/>
</dbReference>
<organism evidence="6 7">
    <name type="scientific">Niveibacterium umoris</name>
    <dbReference type="NCBI Taxonomy" id="1193620"/>
    <lineage>
        <taxon>Bacteria</taxon>
        <taxon>Pseudomonadati</taxon>
        <taxon>Pseudomonadota</taxon>
        <taxon>Betaproteobacteria</taxon>
        <taxon>Rhodocyclales</taxon>
        <taxon>Rhodocyclaceae</taxon>
        <taxon>Niveibacterium</taxon>
    </lineage>
</organism>
<evidence type="ECO:0000256" key="1">
    <source>
        <dbReference type="ARBA" id="ARBA00022490"/>
    </source>
</evidence>
<dbReference type="InterPro" id="IPR003728">
    <property type="entry name" value="Ribosome_maturation_RimP"/>
</dbReference>
<dbReference type="InterPro" id="IPR028989">
    <property type="entry name" value="RimP_N"/>
</dbReference>
<keyword evidence="7" id="KW-1185">Reference proteome</keyword>
<keyword evidence="1 3" id="KW-0963">Cytoplasm</keyword>
<dbReference type="Gene3D" id="3.30.300.70">
    <property type="entry name" value="RimP-like superfamily, N-terminal"/>
    <property type="match status" value="1"/>
</dbReference>
<proteinExistence type="inferred from homology"/>
<feature type="domain" description="Ribosome maturation factor RimP N-terminal" evidence="4">
    <location>
        <begin position="6"/>
        <end position="74"/>
    </location>
</feature>
<dbReference type="SUPFAM" id="SSF74942">
    <property type="entry name" value="YhbC-like, C-terminal domain"/>
    <property type="match status" value="1"/>
</dbReference>
<keyword evidence="2 3" id="KW-0690">Ribosome biogenesis</keyword>
<dbReference type="InterPro" id="IPR035956">
    <property type="entry name" value="RimP_N_sf"/>
</dbReference>
<dbReference type="CDD" id="cd01734">
    <property type="entry name" value="YlxS_C"/>
    <property type="match status" value="1"/>
</dbReference>
<dbReference type="Pfam" id="PF17384">
    <property type="entry name" value="DUF150_C"/>
    <property type="match status" value="1"/>
</dbReference>
<dbReference type="AlphaFoldDB" id="A0A840BT75"/>
<dbReference type="HAMAP" id="MF_01077">
    <property type="entry name" value="RimP"/>
    <property type="match status" value="1"/>
</dbReference>
<dbReference type="GO" id="GO:0006412">
    <property type="term" value="P:translation"/>
    <property type="evidence" value="ECO:0007669"/>
    <property type="project" value="TreeGrafter"/>
</dbReference>
<dbReference type="Pfam" id="PF02576">
    <property type="entry name" value="RimP_N"/>
    <property type="match status" value="1"/>
</dbReference>